<dbReference type="Pfam" id="PF01593">
    <property type="entry name" value="Amino_oxidase"/>
    <property type="match status" value="1"/>
</dbReference>
<sequence>MAHIGIVGAGLAGAGAAYALRDTDHDVTLLEKSRGVGGRAATRRRDDCRYDHGANYVKEGDGRTVDLLHELGDDGLVDAEEPVWTFDRDGAIEPSDREEAHKFTWTAGITQFAKRLLAETDAAVRKTTRAESVARDDAGAWTVTDTDGDEHGPFDALLLTPPAPQTADLLAATDWPGADGALAALHDAVADTEFRTIRTLVFHYDFALDVPWYAVVNTDKEHAVGWLAREECKDGHVPDGEGLLIAQMSPAWSVEHYDDPLESAAEAGADLVADLVGDDRLADPDWVDDQGWRYALPDEGLAADAEALASAREAGLFLAGDWVAGAARAHEALWNGVDAGDRIADRL</sequence>
<name>A0ABD5XQW4_9EURY</name>
<proteinExistence type="predicted"/>
<keyword evidence="3" id="KW-1185">Reference proteome</keyword>
<organism evidence="2 3">
    <name type="scientific">Halobaculum litoreum</name>
    <dbReference type="NCBI Taxonomy" id="3031998"/>
    <lineage>
        <taxon>Archaea</taxon>
        <taxon>Methanobacteriati</taxon>
        <taxon>Methanobacteriota</taxon>
        <taxon>Stenosarchaea group</taxon>
        <taxon>Halobacteria</taxon>
        <taxon>Halobacteriales</taxon>
        <taxon>Haloferacaceae</taxon>
        <taxon>Halobaculum</taxon>
    </lineage>
</organism>
<protein>
    <submittedName>
        <fullName evidence="2">NAD(P)/FAD-dependent oxidoreductase</fullName>
    </submittedName>
</protein>
<reference evidence="2 3" key="1">
    <citation type="journal article" date="2019" name="Int. J. Syst. Evol. Microbiol.">
        <title>The Global Catalogue of Microorganisms (GCM) 10K type strain sequencing project: providing services to taxonomists for standard genome sequencing and annotation.</title>
        <authorList>
            <consortium name="The Broad Institute Genomics Platform"/>
            <consortium name="The Broad Institute Genome Sequencing Center for Infectious Disease"/>
            <person name="Wu L."/>
            <person name="Ma J."/>
        </authorList>
    </citation>
    <scope>NUCLEOTIDE SEQUENCE [LARGE SCALE GENOMIC DNA]</scope>
    <source>
        <strain evidence="2 3">DT92</strain>
    </source>
</reference>
<dbReference type="PANTHER" id="PTHR16128:SF5">
    <property type="entry name" value="FAD_NAD(P)-BINDING OXIDOREDUCTASE FAMILY PROTEIN"/>
    <property type="match status" value="1"/>
</dbReference>
<evidence type="ECO:0000313" key="3">
    <source>
        <dbReference type="Proteomes" id="UP001596368"/>
    </source>
</evidence>
<evidence type="ECO:0000259" key="1">
    <source>
        <dbReference type="Pfam" id="PF01593"/>
    </source>
</evidence>
<dbReference type="AlphaFoldDB" id="A0ABD5XQW4"/>
<dbReference type="InterPro" id="IPR002937">
    <property type="entry name" value="Amino_oxidase"/>
</dbReference>
<evidence type="ECO:0000313" key="2">
    <source>
        <dbReference type="EMBL" id="MFC7135527.1"/>
    </source>
</evidence>
<dbReference type="SUPFAM" id="SSF51905">
    <property type="entry name" value="FAD/NAD(P)-binding domain"/>
    <property type="match status" value="1"/>
</dbReference>
<dbReference type="Gene3D" id="3.50.50.60">
    <property type="entry name" value="FAD/NAD(P)-binding domain"/>
    <property type="match status" value="1"/>
</dbReference>
<accession>A0ABD5XQW4</accession>
<dbReference type="Pfam" id="PF13450">
    <property type="entry name" value="NAD_binding_8"/>
    <property type="match status" value="1"/>
</dbReference>
<dbReference type="Proteomes" id="UP001596368">
    <property type="component" value="Unassembled WGS sequence"/>
</dbReference>
<gene>
    <name evidence="2" type="ORF">ACFQRB_00690</name>
</gene>
<comment type="caution">
    <text evidence="2">The sequence shown here is derived from an EMBL/GenBank/DDBJ whole genome shotgun (WGS) entry which is preliminary data.</text>
</comment>
<dbReference type="Gene3D" id="3.90.660.10">
    <property type="match status" value="1"/>
</dbReference>
<dbReference type="PANTHER" id="PTHR16128">
    <property type="entry name" value="FAD/NAD(P)-BINDING OXIDOREDUCTASE FAMILY PROTEIN"/>
    <property type="match status" value="1"/>
</dbReference>
<dbReference type="EMBL" id="JBHSZG010000001">
    <property type="protein sequence ID" value="MFC7135527.1"/>
    <property type="molecule type" value="Genomic_DNA"/>
</dbReference>
<dbReference type="InterPro" id="IPR036188">
    <property type="entry name" value="FAD/NAD-bd_sf"/>
</dbReference>
<feature type="domain" description="Amine oxidase" evidence="1">
    <location>
        <begin position="98"/>
        <end position="343"/>
    </location>
</feature>